<dbReference type="EMBL" id="CP000527">
    <property type="protein sequence ID" value="ABM27535.1"/>
    <property type="molecule type" value="Genomic_DNA"/>
</dbReference>
<evidence type="ECO:0000313" key="5">
    <source>
        <dbReference type="EMBL" id="ABM27535.1"/>
    </source>
</evidence>
<dbReference type="Gene3D" id="1.10.10.10">
    <property type="entry name" value="Winged helix-like DNA-binding domain superfamily/Winged helix DNA-binding domain"/>
    <property type="match status" value="1"/>
</dbReference>
<evidence type="ECO:0000256" key="2">
    <source>
        <dbReference type="ARBA" id="ARBA00023125"/>
    </source>
</evidence>
<keyword evidence="2" id="KW-0238">DNA-binding</keyword>
<keyword evidence="1" id="KW-0805">Transcription regulation</keyword>
<dbReference type="CDD" id="cd07377">
    <property type="entry name" value="WHTH_GntR"/>
    <property type="match status" value="1"/>
</dbReference>
<dbReference type="PANTHER" id="PTHR43537:SF5">
    <property type="entry name" value="UXU OPERON TRANSCRIPTIONAL REGULATOR"/>
    <property type="match status" value="1"/>
</dbReference>
<dbReference type="Gene3D" id="1.20.120.530">
    <property type="entry name" value="GntR ligand-binding domain-like"/>
    <property type="match status" value="1"/>
</dbReference>
<dbReference type="Proteomes" id="UP000009173">
    <property type="component" value="Chromosome"/>
</dbReference>
<evidence type="ECO:0000259" key="4">
    <source>
        <dbReference type="PROSITE" id="PS50949"/>
    </source>
</evidence>
<dbReference type="PROSITE" id="PS50949">
    <property type="entry name" value="HTH_GNTR"/>
    <property type="match status" value="1"/>
</dbReference>
<organism evidence="5 6">
    <name type="scientific">Nitratidesulfovibrio vulgaris (strain DP4)</name>
    <name type="common">Desulfovibrio vulgaris</name>
    <dbReference type="NCBI Taxonomy" id="391774"/>
    <lineage>
        <taxon>Bacteria</taxon>
        <taxon>Pseudomonadati</taxon>
        <taxon>Thermodesulfobacteriota</taxon>
        <taxon>Desulfovibrionia</taxon>
        <taxon>Desulfovibrionales</taxon>
        <taxon>Desulfovibrionaceae</taxon>
        <taxon>Nitratidesulfovibrio</taxon>
    </lineage>
</organism>
<sequence length="231" mass="25073">MKQKAAHTASEQIMKLVHSLGLTSGERLPGERDLAERLGWSRNTVREAISALAARGLVEIRMRSGVYLCDSGPDAICTGQRSCGDAVDALTVLGPALVERVCTRCTDDDHERAERVTARLGRALVDRNPHDAWLGLMAFYGGLAQSTGNALLEHSAEEVATAGLRACDVLAGNELPHEALQTFFAAHVEMLQAMRRRERIQARQLAEDSLTAFGRMLQVAGYAPQEATHDA</sequence>
<dbReference type="InterPro" id="IPR000524">
    <property type="entry name" value="Tscrpt_reg_HTH_GntR"/>
</dbReference>
<feature type="domain" description="HTH gntR-type" evidence="4">
    <location>
        <begin position="3"/>
        <end position="71"/>
    </location>
</feature>
<dbReference type="AlphaFoldDB" id="A0A0H3A7R2"/>
<dbReference type="GO" id="GO:0003677">
    <property type="term" value="F:DNA binding"/>
    <property type="evidence" value="ECO:0007669"/>
    <property type="project" value="UniProtKB-KW"/>
</dbReference>
<dbReference type="PANTHER" id="PTHR43537">
    <property type="entry name" value="TRANSCRIPTIONAL REGULATOR, GNTR FAMILY"/>
    <property type="match status" value="1"/>
</dbReference>
<dbReference type="InterPro" id="IPR036388">
    <property type="entry name" value="WH-like_DNA-bd_sf"/>
</dbReference>
<reference evidence="6" key="1">
    <citation type="journal article" date="2009" name="Environ. Microbiol.">
        <title>Contribution of mobile genetic elements to Desulfovibrio vulgaris genome plasticity.</title>
        <authorList>
            <person name="Walker C.B."/>
            <person name="Stolyar S."/>
            <person name="Chivian D."/>
            <person name="Pinel N."/>
            <person name="Gabster J.A."/>
            <person name="Dehal P.S."/>
            <person name="He Z."/>
            <person name="Yang Z.K."/>
            <person name="Yen H.C."/>
            <person name="Zhou J."/>
            <person name="Wall J.D."/>
            <person name="Hazen T.C."/>
            <person name="Arkin A.P."/>
            <person name="Stahl D.A."/>
        </authorList>
    </citation>
    <scope>NUCLEOTIDE SEQUENCE [LARGE SCALE GENOMIC DNA]</scope>
    <source>
        <strain evidence="6">DP4</strain>
    </source>
</reference>
<dbReference type="HOGENOM" id="CLU_017584_9_3_7"/>
<evidence type="ECO:0000256" key="1">
    <source>
        <dbReference type="ARBA" id="ARBA00023015"/>
    </source>
</evidence>
<dbReference type="InterPro" id="IPR036390">
    <property type="entry name" value="WH_DNA-bd_sf"/>
</dbReference>
<protein>
    <submittedName>
        <fullName evidence="5">Transcriptional regulator, GntR family</fullName>
    </submittedName>
</protein>
<dbReference type="InterPro" id="IPR008920">
    <property type="entry name" value="TF_FadR/GntR_C"/>
</dbReference>
<name>A0A0H3A7R2_NITV4</name>
<proteinExistence type="predicted"/>
<evidence type="ECO:0000256" key="3">
    <source>
        <dbReference type="ARBA" id="ARBA00023163"/>
    </source>
</evidence>
<dbReference type="Pfam" id="PF00392">
    <property type="entry name" value="GntR"/>
    <property type="match status" value="1"/>
</dbReference>
<dbReference type="InterPro" id="IPR011711">
    <property type="entry name" value="GntR_C"/>
</dbReference>
<dbReference type="PRINTS" id="PR00035">
    <property type="entry name" value="HTHGNTR"/>
</dbReference>
<dbReference type="SMART" id="SM00345">
    <property type="entry name" value="HTH_GNTR"/>
    <property type="match status" value="1"/>
</dbReference>
<dbReference type="SUPFAM" id="SSF46785">
    <property type="entry name" value="Winged helix' DNA-binding domain"/>
    <property type="match status" value="1"/>
</dbReference>
<accession>A0A0H3A7R2</accession>
<dbReference type="SUPFAM" id="SSF48008">
    <property type="entry name" value="GntR ligand-binding domain-like"/>
    <property type="match status" value="1"/>
</dbReference>
<gene>
    <name evidence="5" type="ordered locus">Dvul_0512</name>
</gene>
<keyword evidence="3" id="KW-0804">Transcription</keyword>
<dbReference type="GO" id="GO:0003700">
    <property type="term" value="F:DNA-binding transcription factor activity"/>
    <property type="evidence" value="ECO:0007669"/>
    <property type="project" value="InterPro"/>
</dbReference>
<dbReference type="RefSeq" id="WP_011791664.1">
    <property type="nucleotide sequence ID" value="NC_008751.1"/>
</dbReference>
<evidence type="ECO:0000313" key="6">
    <source>
        <dbReference type="Proteomes" id="UP000009173"/>
    </source>
</evidence>
<dbReference type="KEGG" id="dvl:Dvul_0512"/>
<dbReference type="Pfam" id="PF07729">
    <property type="entry name" value="FCD"/>
    <property type="match status" value="1"/>
</dbReference>